<organism evidence="1 2">
    <name type="scientific">Segatella cerevisiae</name>
    <dbReference type="NCBI Taxonomy" id="2053716"/>
    <lineage>
        <taxon>Bacteria</taxon>
        <taxon>Pseudomonadati</taxon>
        <taxon>Bacteroidota</taxon>
        <taxon>Bacteroidia</taxon>
        <taxon>Bacteroidales</taxon>
        <taxon>Prevotellaceae</taxon>
        <taxon>Segatella</taxon>
    </lineage>
</organism>
<sequence length="52" mass="5500">MFSGYPVQVVKASGQLIYSCSQPARQVMLILTSVGCGPVGPGKDTRMLFSGH</sequence>
<accession>A0ABT1BUB3</accession>
<comment type="caution">
    <text evidence="1">The sequence shown here is derived from an EMBL/GenBank/DDBJ whole genome shotgun (WGS) entry which is preliminary data.</text>
</comment>
<protein>
    <submittedName>
        <fullName evidence="1">Uncharacterized protein</fullName>
    </submittedName>
</protein>
<gene>
    <name evidence="1" type="ORF">NG821_02240</name>
</gene>
<dbReference type="Proteomes" id="UP001204015">
    <property type="component" value="Unassembled WGS sequence"/>
</dbReference>
<evidence type="ECO:0000313" key="1">
    <source>
        <dbReference type="EMBL" id="MCO6024671.1"/>
    </source>
</evidence>
<dbReference type="EMBL" id="JAMXLY010000005">
    <property type="protein sequence ID" value="MCO6024671.1"/>
    <property type="molecule type" value="Genomic_DNA"/>
</dbReference>
<name>A0ABT1BUB3_9BACT</name>
<proteinExistence type="predicted"/>
<keyword evidence="2" id="KW-1185">Reference proteome</keyword>
<evidence type="ECO:0000313" key="2">
    <source>
        <dbReference type="Proteomes" id="UP001204015"/>
    </source>
</evidence>
<dbReference type="RefSeq" id="WP_252760034.1">
    <property type="nucleotide sequence ID" value="NZ_JAMXLY010000005.1"/>
</dbReference>
<reference evidence="1 2" key="1">
    <citation type="submission" date="2022-06" db="EMBL/GenBank/DDBJ databases">
        <title>A taxonomic note on the genus Prevotella: Description of four novel genera and emended description of the genera Hallella and Xylanibacter.</title>
        <authorList>
            <person name="Hitch T.C.A."/>
        </authorList>
    </citation>
    <scope>NUCLEOTIDE SEQUENCE [LARGE SCALE GENOMIC DNA]</scope>
    <source>
        <strain evidence="1 2">DSM 100619</strain>
    </source>
</reference>